<dbReference type="PROSITE" id="PS50932">
    <property type="entry name" value="HTH_LACI_2"/>
    <property type="match status" value="1"/>
</dbReference>
<keyword evidence="1" id="KW-0805">Transcription regulation</keyword>
<dbReference type="GO" id="GO:0003677">
    <property type="term" value="F:DNA binding"/>
    <property type="evidence" value="ECO:0007669"/>
    <property type="project" value="UniProtKB-KW"/>
</dbReference>
<evidence type="ECO:0000256" key="1">
    <source>
        <dbReference type="ARBA" id="ARBA00023015"/>
    </source>
</evidence>
<dbReference type="CDD" id="cd01392">
    <property type="entry name" value="HTH_LacI"/>
    <property type="match status" value="1"/>
</dbReference>
<dbReference type="Proteomes" id="UP001596058">
    <property type="component" value="Unassembled WGS sequence"/>
</dbReference>
<dbReference type="PANTHER" id="PTHR30146:SF138">
    <property type="entry name" value="TRANSCRIPTIONAL REGULATORY PROTEIN"/>
    <property type="match status" value="1"/>
</dbReference>
<dbReference type="Gene3D" id="1.10.260.40">
    <property type="entry name" value="lambda repressor-like DNA-binding domains"/>
    <property type="match status" value="1"/>
</dbReference>
<keyword evidence="2 6" id="KW-0238">DNA-binding</keyword>
<reference evidence="7" key="1">
    <citation type="journal article" date="2019" name="Int. J. Syst. Evol. Microbiol.">
        <title>The Global Catalogue of Microorganisms (GCM) 10K type strain sequencing project: providing services to taxonomists for standard genome sequencing and annotation.</title>
        <authorList>
            <consortium name="The Broad Institute Genomics Platform"/>
            <consortium name="The Broad Institute Genome Sequencing Center for Infectious Disease"/>
            <person name="Wu L."/>
            <person name="Ma J."/>
        </authorList>
    </citation>
    <scope>NUCLEOTIDE SEQUENCE [LARGE SCALE GENOMIC DNA]</scope>
    <source>
        <strain evidence="7">CCUG 53903</strain>
    </source>
</reference>
<dbReference type="EMBL" id="JBHSPA010000047">
    <property type="protein sequence ID" value="MFC5829572.1"/>
    <property type="molecule type" value="Genomic_DNA"/>
</dbReference>
<evidence type="ECO:0000256" key="3">
    <source>
        <dbReference type="ARBA" id="ARBA00023163"/>
    </source>
</evidence>
<organism evidence="6 7">
    <name type="scientific">Nonomuraea insulae</name>
    <dbReference type="NCBI Taxonomy" id="1616787"/>
    <lineage>
        <taxon>Bacteria</taxon>
        <taxon>Bacillati</taxon>
        <taxon>Actinomycetota</taxon>
        <taxon>Actinomycetes</taxon>
        <taxon>Streptosporangiales</taxon>
        <taxon>Streptosporangiaceae</taxon>
        <taxon>Nonomuraea</taxon>
    </lineage>
</organism>
<dbReference type="Gene3D" id="3.40.50.2300">
    <property type="match status" value="2"/>
</dbReference>
<dbReference type="InterPro" id="IPR010982">
    <property type="entry name" value="Lambda_DNA-bd_dom_sf"/>
</dbReference>
<dbReference type="Pfam" id="PF00356">
    <property type="entry name" value="LacI"/>
    <property type="match status" value="1"/>
</dbReference>
<dbReference type="SUPFAM" id="SSF47413">
    <property type="entry name" value="lambda repressor-like DNA-binding domains"/>
    <property type="match status" value="1"/>
</dbReference>
<accession>A0ABW1CWN3</accession>
<sequence length="344" mass="36042">MNIHDVAKAAGVSISTVSRAFSAPERLSPKTLEAVMKAAREADFVPNRAARGLVTGLTGNIGVVVPDITNPFFPPIIKGVTDYAGAARQSVFLATTEESANREQHLIDHLLQQVDGLIVCSSLLDDEALRRAAAKKPVVLVNRTSEPVSSVVIDTAGGMRQALGHLRSLGHTSFAFVSGPAGSWSNAERGAALLDEATTLGMQMRTIGPFAAHYESGVQAGDELIFGSDTAAVVFDDQMALGVLSRLRNRGVRVPEDLSVIGCDDVLPVGLAQPALTTVAAAGGAAGTAAVEILLERIRSAEELAPVSVVQHSRLVIRDSTGPRPVAGRRDPLDDDHATARPSL</sequence>
<keyword evidence="3" id="KW-0804">Transcription</keyword>
<evidence type="ECO:0000313" key="6">
    <source>
        <dbReference type="EMBL" id="MFC5829572.1"/>
    </source>
</evidence>
<gene>
    <name evidence="6" type="ORF">ACFPZ3_37410</name>
</gene>
<dbReference type="Pfam" id="PF13377">
    <property type="entry name" value="Peripla_BP_3"/>
    <property type="match status" value="1"/>
</dbReference>
<dbReference type="InterPro" id="IPR000843">
    <property type="entry name" value="HTH_LacI"/>
</dbReference>
<dbReference type="PANTHER" id="PTHR30146">
    <property type="entry name" value="LACI-RELATED TRANSCRIPTIONAL REPRESSOR"/>
    <property type="match status" value="1"/>
</dbReference>
<feature type="domain" description="HTH lacI-type" evidence="5">
    <location>
        <begin position="1"/>
        <end position="55"/>
    </location>
</feature>
<protein>
    <submittedName>
        <fullName evidence="6">LacI family DNA-binding transcriptional regulator</fullName>
    </submittedName>
</protein>
<name>A0ABW1CWN3_9ACTN</name>
<evidence type="ECO:0000259" key="5">
    <source>
        <dbReference type="PROSITE" id="PS50932"/>
    </source>
</evidence>
<feature type="compositionally biased region" description="Basic and acidic residues" evidence="4">
    <location>
        <begin position="328"/>
        <end position="344"/>
    </location>
</feature>
<dbReference type="RefSeq" id="WP_379519064.1">
    <property type="nucleotide sequence ID" value="NZ_JBHSPA010000047.1"/>
</dbReference>
<evidence type="ECO:0000256" key="4">
    <source>
        <dbReference type="SAM" id="MobiDB-lite"/>
    </source>
</evidence>
<dbReference type="InterPro" id="IPR046335">
    <property type="entry name" value="LacI/GalR-like_sensor"/>
</dbReference>
<dbReference type="SMART" id="SM00354">
    <property type="entry name" value="HTH_LACI"/>
    <property type="match status" value="1"/>
</dbReference>
<dbReference type="SUPFAM" id="SSF53822">
    <property type="entry name" value="Periplasmic binding protein-like I"/>
    <property type="match status" value="1"/>
</dbReference>
<dbReference type="CDD" id="cd06267">
    <property type="entry name" value="PBP1_LacI_sugar_binding-like"/>
    <property type="match status" value="1"/>
</dbReference>
<comment type="caution">
    <text evidence="6">The sequence shown here is derived from an EMBL/GenBank/DDBJ whole genome shotgun (WGS) entry which is preliminary data.</text>
</comment>
<feature type="region of interest" description="Disordered" evidence="4">
    <location>
        <begin position="320"/>
        <end position="344"/>
    </location>
</feature>
<evidence type="ECO:0000256" key="2">
    <source>
        <dbReference type="ARBA" id="ARBA00023125"/>
    </source>
</evidence>
<evidence type="ECO:0000313" key="7">
    <source>
        <dbReference type="Proteomes" id="UP001596058"/>
    </source>
</evidence>
<proteinExistence type="predicted"/>
<keyword evidence="7" id="KW-1185">Reference proteome</keyword>
<dbReference type="InterPro" id="IPR028082">
    <property type="entry name" value="Peripla_BP_I"/>
</dbReference>